<proteinExistence type="predicted"/>
<dbReference type="OrthoDB" id="3557967at2759"/>
<feature type="compositionally biased region" description="Basic and acidic residues" evidence="1">
    <location>
        <begin position="429"/>
        <end position="439"/>
    </location>
</feature>
<evidence type="ECO:0000313" key="2">
    <source>
        <dbReference type="EMBL" id="KAF2117455.1"/>
    </source>
</evidence>
<keyword evidence="3" id="KW-1185">Reference proteome</keyword>
<organism evidence="2 3">
    <name type="scientific">Lophiotrema nucula</name>
    <dbReference type="NCBI Taxonomy" id="690887"/>
    <lineage>
        <taxon>Eukaryota</taxon>
        <taxon>Fungi</taxon>
        <taxon>Dikarya</taxon>
        <taxon>Ascomycota</taxon>
        <taxon>Pezizomycotina</taxon>
        <taxon>Dothideomycetes</taxon>
        <taxon>Pleosporomycetidae</taxon>
        <taxon>Pleosporales</taxon>
        <taxon>Lophiotremataceae</taxon>
        <taxon>Lophiotrema</taxon>
    </lineage>
</organism>
<gene>
    <name evidence="2" type="ORF">BDV96DRAFT_26307</name>
</gene>
<feature type="region of interest" description="Disordered" evidence="1">
    <location>
        <begin position="418"/>
        <end position="439"/>
    </location>
</feature>
<dbReference type="EMBL" id="ML977319">
    <property type="protein sequence ID" value="KAF2117455.1"/>
    <property type="molecule type" value="Genomic_DNA"/>
</dbReference>
<dbReference type="Proteomes" id="UP000799770">
    <property type="component" value="Unassembled WGS sequence"/>
</dbReference>
<evidence type="ECO:0000256" key="1">
    <source>
        <dbReference type="SAM" id="MobiDB-lite"/>
    </source>
</evidence>
<protein>
    <submittedName>
        <fullName evidence="2">Uncharacterized protein</fullName>
    </submittedName>
</protein>
<sequence>MSRNLQFAFLGCHNSYLASVTWVNQSGCPHEAPTIAHYGLPASFIPSYCKFAETKYVYNIRGHDCFSFFGNWTRGVTNNHTPASAQFIKEIEGLETLGDLNKAHKPPYRAEDLLLSLGPGSGAFFADAYRLKRYRWHNLPTDLEGEIQTELGHKKYGTIYDVALNSAGGWILQLKKGKNYKWGGTLPDELEQALEAGAERKATVKHLYLNHQNSHDYVLIFTDGYVHISLHHGFETELRELISMIFPKREKMRWEYIPSCHCNEHSQRITNALFYNHRGRFHFQRRDFEHALTYMREAYNHASTNADYYDDYCMTLLAVRQKDASPEEYYMSGYDTHNAFRNEYAIMRSRVANVAVLEERIRDVLAQGQLQLQRLRSGWAYSDVTPLVAELPATRFELGRRVRTYELGNRDSRANLEKETEMLQSKTNPGERRSIWNWK</sequence>
<reference evidence="2" key="1">
    <citation type="journal article" date="2020" name="Stud. Mycol.">
        <title>101 Dothideomycetes genomes: a test case for predicting lifestyles and emergence of pathogens.</title>
        <authorList>
            <person name="Haridas S."/>
            <person name="Albert R."/>
            <person name="Binder M."/>
            <person name="Bloem J."/>
            <person name="Labutti K."/>
            <person name="Salamov A."/>
            <person name="Andreopoulos B."/>
            <person name="Baker S."/>
            <person name="Barry K."/>
            <person name="Bills G."/>
            <person name="Bluhm B."/>
            <person name="Cannon C."/>
            <person name="Castanera R."/>
            <person name="Culley D."/>
            <person name="Daum C."/>
            <person name="Ezra D."/>
            <person name="Gonzalez J."/>
            <person name="Henrissat B."/>
            <person name="Kuo A."/>
            <person name="Liang C."/>
            <person name="Lipzen A."/>
            <person name="Lutzoni F."/>
            <person name="Magnuson J."/>
            <person name="Mondo S."/>
            <person name="Nolan M."/>
            <person name="Ohm R."/>
            <person name="Pangilinan J."/>
            <person name="Park H.-J."/>
            <person name="Ramirez L."/>
            <person name="Alfaro M."/>
            <person name="Sun H."/>
            <person name="Tritt A."/>
            <person name="Yoshinaga Y."/>
            <person name="Zwiers L.-H."/>
            <person name="Turgeon B."/>
            <person name="Goodwin S."/>
            <person name="Spatafora J."/>
            <person name="Crous P."/>
            <person name="Grigoriev I."/>
        </authorList>
    </citation>
    <scope>NUCLEOTIDE SEQUENCE</scope>
    <source>
        <strain evidence="2">CBS 627.86</strain>
    </source>
</reference>
<name>A0A6A5ZE29_9PLEO</name>
<dbReference type="AlphaFoldDB" id="A0A6A5ZE29"/>
<accession>A0A6A5ZE29</accession>
<evidence type="ECO:0000313" key="3">
    <source>
        <dbReference type="Proteomes" id="UP000799770"/>
    </source>
</evidence>